<dbReference type="PROSITE" id="PS00216">
    <property type="entry name" value="SUGAR_TRANSPORT_1"/>
    <property type="match status" value="1"/>
</dbReference>
<dbReference type="SUPFAM" id="SSF103473">
    <property type="entry name" value="MFS general substrate transporter"/>
    <property type="match status" value="1"/>
</dbReference>
<gene>
    <name evidence="7" type="ORF">BOH66_14925</name>
</gene>
<dbReference type="GO" id="GO:0005886">
    <property type="term" value="C:plasma membrane"/>
    <property type="evidence" value="ECO:0007669"/>
    <property type="project" value="UniProtKB-SubCell"/>
</dbReference>
<dbReference type="AlphaFoldDB" id="A0A1P8UBA8"/>
<evidence type="ECO:0000313" key="8">
    <source>
        <dbReference type="Proteomes" id="UP000187185"/>
    </source>
</evidence>
<organism evidence="7 8">
    <name type="scientific">Microbacterium aurum</name>
    <dbReference type="NCBI Taxonomy" id="36805"/>
    <lineage>
        <taxon>Bacteria</taxon>
        <taxon>Bacillati</taxon>
        <taxon>Actinomycetota</taxon>
        <taxon>Actinomycetes</taxon>
        <taxon>Micrococcales</taxon>
        <taxon>Microbacteriaceae</taxon>
        <taxon>Microbacterium</taxon>
    </lineage>
</organism>
<feature type="domain" description="Major facilitator superfamily (MFS) profile" evidence="6">
    <location>
        <begin position="1"/>
        <end position="162"/>
    </location>
</feature>
<dbReference type="RefSeq" id="WP_076691762.1">
    <property type="nucleotide sequence ID" value="NZ_CP018762.1"/>
</dbReference>
<proteinExistence type="predicted"/>
<keyword evidence="2 5" id="KW-0812">Transmembrane</keyword>
<evidence type="ECO:0000259" key="6">
    <source>
        <dbReference type="PROSITE" id="PS50850"/>
    </source>
</evidence>
<protein>
    <recommendedName>
        <fullName evidence="6">Major facilitator superfamily (MFS) profile domain-containing protein</fullName>
    </recommendedName>
</protein>
<dbReference type="InterPro" id="IPR020846">
    <property type="entry name" value="MFS_dom"/>
</dbReference>
<evidence type="ECO:0000256" key="5">
    <source>
        <dbReference type="SAM" id="Phobius"/>
    </source>
</evidence>
<dbReference type="Proteomes" id="UP000187185">
    <property type="component" value="Chromosome"/>
</dbReference>
<dbReference type="STRING" id="36805.BOH66_14925"/>
<evidence type="ECO:0000256" key="1">
    <source>
        <dbReference type="ARBA" id="ARBA00004651"/>
    </source>
</evidence>
<evidence type="ECO:0000256" key="2">
    <source>
        <dbReference type="ARBA" id="ARBA00022692"/>
    </source>
</evidence>
<dbReference type="InterPro" id="IPR036259">
    <property type="entry name" value="MFS_trans_sf"/>
</dbReference>
<feature type="transmembrane region" description="Helical" evidence="5">
    <location>
        <begin position="31"/>
        <end position="51"/>
    </location>
</feature>
<dbReference type="InterPro" id="IPR005829">
    <property type="entry name" value="Sugar_transporter_CS"/>
</dbReference>
<dbReference type="EMBL" id="CP018762">
    <property type="protein sequence ID" value="APZ35393.1"/>
    <property type="molecule type" value="Genomic_DNA"/>
</dbReference>
<feature type="transmembrane region" description="Helical" evidence="5">
    <location>
        <begin position="6"/>
        <end position="24"/>
    </location>
</feature>
<dbReference type="InterPro" id="IPR011701">
    <property type="entry name" value="MFS"/>
</dbReference>
<reference evidence="7 8" key="1">
    <citation type="submission" date="2016-12" db="EMBL/GenBank/DDBJ databases">
        <title>Complete genome sequence of Microbacterium aurum KACC 15219.</title>
        <authorList>
            <person name="Jung Y."/>
            <person name="Shin J.-H."/>
            <person name="Lee Y.-J."/>
            <person name="Yi H."/>
            <person name="Bahn Y.-S."/>
            <person name="Kim J.F."/>
            <person name="Lee D.-W."/>
        </authorList>
    </citation>
    <scope>NUCLEOTIDE SEQUENCE [LARGE SCALE GENOMIC DNA]</scope>
    <source>
        <strain evidence="7 8">KACC 15219</strain>
    </source>
</reference>
<comment type="subcellular location">
    <subcellularLocation>
        <location evidence="1">Cell membrane</location>
        <topology evidence="1">Multi-pass membrane protein</topology>
    </subcellularLocation>
</comment>
<dbReference type="PANTHER" id="PTHR23528:SF1">
    <property type="entry name" value="MAJOR FACILITATOR SUPERFAMILY (MFS) PROFILE DOMAIN-CONTAINING PROTEIN"/>
    <property type="match status" value="1"/>
</dbReference>
<dbReference type="Gene3D" id="1.20.1250.20">
    <property type="entry name" value="MFS general substrate transporter like domains"/>
    <property type="match status" value="1"/>
</dbReference>
<feature type="transmembrane region" description="Helical" evidence="5">
    <location>
        <begin position="57"/>
        <end position="82"/>
    </location>
</feature>
<dbReference type="PANTHER" id="PTHR23528">
    <property type="match status" value="1"/>
</dbReference>
<keyword evidence="3 5" id="KW-1133">Transmembrane helix</keyword>
<dbReference type="KEGG" id="maur:BOH66_14925"/>
<evidence type="ECO:0000313" key="7">
    <source>
        <dbReference type="EMBL" id="APZ35393.1"/>
    </source>
</evidence>
<evidence type="ECO:0000256" key="3">
    <source>
        <dbReference type="ARBA" id="ARBA00022989"/>
    </source>
</evidence>
<name>A0A1P8UBA8_9MICO</name>
<keyword evidence="8" id="KW-1185">Reference proteome</keyword>
<dbReference type="PROSITE" id="PS50850">
    <property type="entry name" value="MFS"/>
    <property type="match status" value="1"/>
</dbReference>
<evidence type="ECO:0000256" key="4">
    <source>
        <dbReference type="ARBA" id="ARBA00023136"/>
    </source>
</evidence>
<keyword evidence="4 5" id="KW-0472">Membrane</keyword>
<dbReference type="Pfam" id="PF07690">
    <property type="entry name" value="MFS_1"/>
    <property type="match status" value="1"/>
</dbReference>
<dbReference type="GO" id="GO:0022857">
    <property type="term" value="F:transmembrane transporter activity"/>
    <property type="evidence" value="ECO:0007669"/>
    <property type="project" value="InterPro"/>
</dbReference>
<accession>A0A1P8UBA8</accession>
<sequence>MAIIGLLGIAAAVIGAIGGGWLSDKLGRRKLFVGIGAGLFAAGAIVEATAYSVPTLIVGAVLMNLALAAFGAVDQAIVMAILPDRSEAGRYMAVVQFAQKIPSAFAPILAAAIITIGAAEGVKNYTLGNAEPLVDSFPYPARQAGCFMMVSNSMGVNFPSLR</sequence>